<accession>A0A9W8G0E4</accession>
<dbReference type="Proteomes" id="UP001151518">
    <property type="component" value="Unassembled WGS sequence"/>
</dbReference>
<dbReference type="Pfam" id="PF06276">
    <property type="entry name" value="FhuF"/>
    <property type="match status" value="1"/>
</dbReference>
<dbReference type="Gene3D" id="1.10.510.40">
    <property type="match status" value="1"/>
</dbReference>
<dbReference type="InterPro" id="IPR037455">
    <property type="entry name" value="LucA/IucC-like"/>
</dbReference>
<dbReference type="AlphaFoldDB" id="A0A9W8G0E4"/>
<evidence type="ECO:0000259" key="3">
    <source>
        <dbReference type="Pfam" id="PF06276"/>
    </source>
</evidence>
<dbReference type="PANTHER" id="PTHR34384">
    <property type="entry name" value="L-2,3-DIAMINOPROPANOATE--CITRATE LIGASE"/>
    <property type="match status" value="1"/>
</dbReference>
<dbReference type="GO" id="GO:0016881">
    <property type="term" value="F:acid-amino acid ligase activity"/>
    <property type="evidence" value="ECO:0007669"/>
    <property type="project" value="UniProtKB-ARBA"/>
</dbReference>
<feature type="domain" description="Aerobactin siderophore biosynthesis IucA/IucC N-terminal" evidence="2">
    <location>
        <begin position="162"/>
        <end position="415"/>
    </location>
</feature>
<evidence type="ECO:0000313" key="5">
    <source>
        <dbReference type="Proteomes" id="UP001151518"/>
    </source>
</evidence>
<evidence type="ECO:0008006" key="6">
    <source>
        <dbReference type="Google" id="ProtNLM"/>
    </source>
</evidence>
<keyword evidence="1" id="KW-0732">Signal</keyword>
<dbReference type="EMBL" id="JANBTW010000059">
    <property type="protein sequence ID" value="KAJ2674191.1"/>
    <property type="molecule type" value="Genomic_DNA"/>
</dbReference>
<organism evidence="4 5">
    <name type="scientific">Coemansia spiralis</name>
    <dbReference type="NCBI Taxonomy" id="417178"/>
    <lineage>
        <taxon>Eukaryota</taxon>
        <taxon>Fungi</taxon>
        <taxon>Fungi incertae sedis</taxon>
        <taxon>Zoopagomycota</taxon>
        <taxon>Kickxellomycotina</taxon>
        <taxon>Kickxellomycetes</taxon>
        <taxon>Kickxellales</taxon>
        <taxon>Kickxellaceae</taxon>
        <taxon>Coemansia</taxon>
    </lineage>
</organism>
<dbReference type="OrthoDB" id="2117718at2759"/>
<feature type="domain" description="Aerobactin siderophore biosynthesis IucA/IucC-like C-terminal" evidence="3">
    <location>
        <begin position="441"/>
        <end position="547"/>
    </location>
</feature>
<dbReference type="InterPro" id="IPR007310">
    <property type="entry name" value="Aerobactin_biosyn_IucA/IucC_N"/>
</dbReference>
<comment type="caution">
    <text evidence="4">The sequence shown here is derived from an EMBL/GenBank/DDBJ whole genome shotgun (WGS) entry which is preliminary data.</text>
</comment>
<evidence type="ECO:0000256" key="1">
    <source>
        <dbReference type="SAM" id="SignalP"/>
    </source>
</evidence>
<feature type="signal peptide" evidence="1">
    <location>
        <begin position="1"/>
        <end position="16"/>
    </location>
</feature>
<evidence type="ECO:0000313" key="4">
    <source>
        <dbReference type="EMBL" id="KAJ2674191.1"/>
    </source>
</evidence>
<dbReference type="GO" id="GO:0019290">
    <property type="term" value="P:siderophore biosynthetic process"/>
    <property type="evidence" value="ECO:0007669"/>
    <property type="project" value="InterPro"/>
</dbReference>
<gene>
    <name evidence="4" type="ORF">GGI25_004408</name>
</gene>
<reference evidence="4" key="1">
    <citation type="submission" date="2022-07" db="EMBL/GenBank/DDBJ databases">
        <title>Phylogenomic reconstructions and comparative analyses of Kickxellomycotina fungi.</title>
        <authorList>
            <person name="Reynolds N.K."/>
            <person name="Stajich J.E."/>
            <person name="Barry K."/>
            <person name="Grigoriev I.V."/>
            <person name="Crous P."/>
            <person name="Smith M.E."/>
        </authorList>
    </citation>
    <scope>NUCLEOTIDE SEQUENCE</scope>
    <source>
        <strain evidence="4">NRRL 3115</strain>
    </source>
</reference>
<protein>
    <recommendedName>
        <fullName evidence="6">IucC family-domain-containing protein</fullName>
    </recommendedName>
</protein>
<dbReference type="Pfam" id="PF04183">
    <property type="entry name" value="IucA_IucC"/>
    <property type="match status" value="1"/>
</dbReference>
<dbReference type="PANTHER" id="PTHR34384:SF5">
    <property type="entry name" value="L-2,3-DIAMINOPROPANOATE--CITRATE LIGASE"/>
    <property type="match status" value="1"/>
</dbReference>
<name>A0A9W8G0E4_9FUNG</name>
<dbReference type="InterPro" id="IPR022770">
    <property type="entry name" value="IucA/IucC-like_C"/>
</dbReference>
<evidence type="ECO:0000259" key="2">
    <source>
        <dbReference type="Pfam" id="PF04183"/>
    </source>
</evidence>
<sequence length="620" mass="68798">MSRLLTCLVNERLVCAWYVTCPDTPVVTSFLLVSSPRCCYPPLTNAKMWSPGSFVFQLRHRPIVEIAPIAYRTNVHHVLMLDPEDLGVWVWRTSTVDLDNGKWTGTVITSPLELLAMATEWNGLSNDAVLTIRRELESSLENQIYAFAHRDDMPKLTLESSAIEWEQSIIEGHATHPMHRARHAEPPLPSLLPDTELRHIMLRFVAVPSHLMDTCGDYHALLMPLFEAAKSIVSDPHHIDDSGSAGHVESLLNNVDLASETIVPVHPLQLPAIRAIFPFVRELQFEAPAEAQASLRTLSPLALAESGLDIKLPLGIKTSSALRTVSTWSAFLGPRLTPLLPHVLSSIDETAGGSVHQQQPILLVAGEPASTIVRGHEMAKYLACIVRDNPQALCNRQEAAPAGSERQRTVVAAALTERNADGTSVVCAQWGLDTVDKKKKFLRSYVRLLFAAFLPPVLTHGFAFEAHQQNTLVRVDLDTGRVCGFVVRDYGGIMVHMDTFRQAMGCEVPMLVGNSTTAQSLDEVYDVAYHTLVQCQIHRLVRALDLHYSGGGWAVVREELVRAVPAESMLYVAWMRSRSVKLKSFVAMKLGGMYRDYVYTSVPNLLHYQDEQNPSQAAYV</sequence>
<proteinExistence type="predicted"/>
<feature type="chain" id="PRO_5040759077" description="IucC family-domain-containing protein" evidence="1">
    <location>
        <begin position="17"/>
        <end position="620"/>
    </location>
</feature>